<evidence type="ECO:0000313" key="3">
    <source>
        <dbReference type="Proteomes" id="UP000431269"/>
    </source>
</evidence>
<dbReference type="PANTHER" id="PTHR28152">
    <property type="entry name" value="HYDROXYACYL-THIOESTER DEHYDRATASE TYPE 2, MITOCHONDRIAL"/>
    <property type="match status" value="1"/>
</dbReference>
<evidence type="ECO:0000259" key="1">
    <source>
        <dbReference type="Pfam" id="PF13452"/>
    </source>
</evidence>
<dbReference type="Pfam" id="PF13452">
    <property type="entry name" value="FAS1_DH_region"/>
    <property type="match status" value="1"/>
</dbReference>
<dbReference type="KEGG" id="tsv:DSM104635_00476"/>
<dbReference type="Gene3D" id="3.10.129.10">
    <property type="entry name" value="Hotdog Thioesterase"/>
    <property type="match status" value="2"/>
</dbReference>
<evidence type="ECO:0000313" key="2">
    <source>
        <dbReference type="EMBL" id="QGZ93664.1"/>
    </source>
</evidence>
<gene>
    <name evidence="2" type="ORF">DSM104635_00476</name>
</gene>
<dbReference type="SUPFAM" id="SSF54637">
    <property type="entry name" value="Thioesterase/thiol ester dehydrase-isomerase"/>
    <property type="match status" value="2"/>
</dbReference>
<feature type="domain" description="FAS1-like dehydratase" evidence="1">
    <location>
        <begin position="70"/>
        <end position="130"/>
    </location>
</feature>
<sequence length="268" mass="28955">MADFRDWIGRSETARDVVTAAPLTGLAALFDREPGMPELATPLAHWLYFFPVAKQSEIGADGHPKRGGFLPPVELPRRMWAGGRLTFHAPLRVGAEIERVSTIKEVKAKSGTSGEMVFVTVAHEISADGAATISEEQDIVYRAAGGAAPATEPDQRVAAYVRSFAPDEVALFRFSALTFNGHRIHYDRPYAAGVEGYPGLVVQGPFIAMALLNHFVASAPKARVRAFSFRAQRPLFDGVTAELCANPDGELWCRSESGVVMSARAEAA</sequence>
<name>A0A6I6ML23_9CAUL</name>
<dbReference type="InterPro" id="IPR039569">
    <property type="entry name" value="FAS1-like_DH_region"/>
</dbReference>
<dbReference type="InterPro" id="IPR052741">
    <property type="entry name" value="Mitochondrial_HTD2"/>
</dbReference>
<keyword evidence="3" id="KW-1185">Reference proteome</keyword>
<accession>A0A6I6ML23</accession>
<dbReference type="Proteomes" id="UP000431269">
    <property type="component" value="Chromosome"/>
</dbReference>
<protein>
    <recommendedName>
        <fullName evidence="1">FAS1-like dehydratase domain-containing protein</fullName>
    </recommendedName>
</protein>
<organism evidence="2 3">
    <name type="scientific">Terricaulis silvestris</name>
    <dbReference type="NCBI Taxonomy" id="2686094"/>
    <lineage>
        <taxon>Bacteria</taxon>
        <taxon>Pseudomonadati</taxon>
        <taxon>Pseudomonadota</taxon>
        <taxon>Alphaproteobacteria</taxon>
        <taxon>Caulobacterales</taxon>
        <taxon>Caulobacteraceae</taxon>
        <taxon>Terricaulis</taxon>
    </lineage>
</organism>
<proteinExistence type="predicted"/>
<dbReference type="EMBL" id="CP047045">
    <property type="protein sequence ID" value="QGZ93664.1"/>
    <property type="molecule type" value="Genomic_DNA"/>
</dbReference>
<dbReference type="GO" id="GO:0019171">
    <property type="term" value="F:(3R)-hydroxyacyl-[acyl-carrier-protein] dehydratase activity"/>
    <property type="evidence" value="ECO:0007669"/>
    <property type="project" value="TreeGrafter"/>
</dbReference>
<dbReference type="AlphaFoldDB" id="A0A6I6ML23"/>
<reference evidence="3" key="1">
    <citation type="submission" date="2019-12" db="EMBL/GenBank/DDBJ databases">
        <title>Complete genome of Terracaulis silvestris 0127_4.</title>
        <authorList>
            <person name="Vieira S."/>
            <person name="Riedel T."/>
            <person name="Sproer C."/>
            <person name="Pascual J."/>
            <person name="Boedeker C."/>
            <person name="Overmann J."/>
        </authorList>
    </citation>
    <scope>NUCLEOTIDE SEQUENCE [LARGE SCALE GENOMIC DNA]</scope>
    <source>
        <strain evidence="3">0127_4</strain>
    </source>
</reference>
<dbReference type="PANTHER" id="PTHR28152:SF1">
    <property type="entry name" value="HYDROXYACYL-THIOESTER DEHYDRATASE TYPE 2, MITOCHONDRIAL"/>
    <property type="match status" value="1"/>
</dbReference>
<dbReference type="RefSeq" id="WP_158764663.1">
    <property type="nucleotide sequence ID" value="NZ_CP047045.1"/>
</dbReference>
<dbReference type="InterPro" id="IPR029069">
    <property type="entry name" value="HotDog_dom_sf"/>
</dbReference>